<keyword evidence="2" id="KW-0732">Signal</keyword>
<sequence length="130" mass="13501">MRKIILIAAMLLASASAQAGGSRGLSLAAAGEQTSTPQTTTSASTVTAQVSEAAPATEVQKYHDRPPAVSLSAPTVATTPTVTTPATASAPVTTPKPAAKTTAKADKPKPKRSWTERRIISELHRHGIYW</sequence>
<gene>
    <name evidence="3" type="ORF">GA0061099_1002358</name>
</gene>
<feature type="compositionally biased region" description="Low complexity" evidence="1">
    <location>
        <begin position="21"/>
        <end position="54"/>
    </location>
</feature>
<reference evidence="3 4" key="1">
    <citation type="submission" date="2016-08" db="EMBL/GenBank/DDBJ databases">
        <authorList>
            <person name="Seilhamer J.J."/>
        </authorList>
    </citation>
    <scope>NUCLEOTIDE SEQUENCE [LARGE SCALE GENOMIC DNA]</scope>
    <source>
        <strain evidence="3 4">CCBAU 10071</strain>
    </source>
</reference>
<dbReference type="Proteomes" id="UP000183174">
    <property type="component" value="Unassembled WGS sequence"/>
</dbReference>
<evidence type="ECO:0000256" key="1">
    <source>
        <dbReference type="SAM" id="MobiDB-lite"/>
    </source>
</evidence>
<evidence type="ECO:0000256" key="2">
    <source>
        <dbReference type="SAM" id="SignalP"/>
    </source>
</evidence>
<name>A0A1C3UMU1_9BRAD</name>
<accession>A0A1C3UMU1</accession>
<dbReference type="AlphaFoldDB" id="A0A1C3UMU1"/>
<feature type="compositionally biased region" description="Basic and acidic residues" evidence="1">
    <location>
        <begin position="103"/>
        <end position="114"/>
    </location>
</feature>
<evidence type="ECO:0000313" key="4">
    <source>
        <dbReference type="Proteomes" id="UP000183174"/>
    </source>
</evidence>
<feature type="compositionally biased region" description="Low complexity" evidence="1">
    <location>
        <begin position="73"/>
        <end position="102"/>
    </location>
</feature>
<proteinExistence type="predicted"/>
<feature type="chain" id="PRO_5008683319" evidence="2">
    <location>
        <begin position="20"/>
        <end position="130"/>
    </location>
</feature>
<dbReference type="RefSeq" id="WP_036024216.1">
    <property type="nucleotide sequence ID" value="NZ_FMAE01000002.1"/>
</dbReference>
<dbReference type="EMBL" id="FMAE01000002">
    <property type="protein sequence ID" value="SCB16820.1"/>
    <property type="molecule type" value="Genomic_DNA"/>
</dbReference>
<evidence type="ECO:0000313" key="3">
    <source>
        <dbReference type="EMBL" id="SCB16820.1"/>
    </source>
</evidence>
<feature type="signal peptide" evidence="2">
    <location>
        <begin position="1"/>
        <end position="19"/>
    </location>
</feature>
<organism evidence="3 4">
    <name type="scientific">Bradyrhizobium yuanmingense</name>
    <dbReference type="NCBI Taxonomy" id="108015"/>
    <lineage>
        <taxon>Bacteria</taxon>
        <taxon>Pseudomonadati</taxon>
        <taxon>Pseudomonadota</taxon>
        <taxon>Alphaproteobacteria</taxon>
        <taxon>Hyphomicrobiales</taxon>
        <taxon>Nitrobacteraceae</taxon>
        <taxon>Bradyrhizobium</taxon>
    </lineage>
</organism>
<protein>
    <submittedName>
        <fullName evidence="3">Uncharacterized protein</fullName>
    </submittedName>
</protein>
<feature type="region of interest" description="Disordered" evidence="1">
    <location>
        <begin position="21"/>
        <end position="114"/>
    </location>
</feature>